<name>A0A5B0S322_PUCGR</name>
<evidence type="ECO:0000313" key="1">
    <source>
        <dbReference type="EMBL" id="KAA1132212.1"/>
    </source>
</evidence>
<proteinExistence type="predicted"/>
<gene>
    <name evidence="1" type="ORF">PGTUg99_000024</name>
</gene>
<protein>
    <submittedName>
        <fullName evidence="1">Uncharacterized protein</fullName>
    </submittedName>
</protein>
<feature type="non-terminal residue" evidence="1">
    <location>
        <position position="61"/>
    </location>
</feature>
<sequence>MTAKLSFASANELKKHQRLVHQTHVTCALYGSVQTLVAIPRGHDCTFACPTENCTETSNDR</sequence>
<dbReference type="EMBL" id="VDEP01000089">
    <property type="protein sequence ID" value="KAA1132212.1"/>
    <property type="molecule type" value="Genomic_DNA"/>
</dbReference>
<dbReference type="AlphaFoldDB" id="A0A5B0S322"/>
<organism evidence="1 2">
    <name type="scientific">Puccinia graminis f. sp. tritici</name>
    <dbReference type="NCBI Taxonomy" id="56615"/>
    <lineage>
        <taxon>Eukaryota</taxon>
        <taxon>Fungi</taxon>
        <taxon>Dikarya</taxon>
        <taxon>Basidiomycota</taxon>
        <taxon>Pucciniomycotina</taxon>
        <taxon>Pucciniomycetes</taxon>
        <taxon>Pucciniales</taxon>
        <taxon>Pucciniaceae</taxon>
        <taxon>Puccinia</taxon>
    </lineage>
</organism>
<dbReference type="Proteomes" id="UP000325313">
    <property type="component" value="Unassembled WGS sequence"/>
</dbReference>
<accession>A0A5B0S322</accession>
<evidence type="ECO:0000313" key="2">
    <source>
        <dbReference type="Proteomes" id="UP000325313"/>
    </source>
</evidence>
<comment type="caution">
    <text evidence="1">The sequence shown here is derived from an EMBL/GenBank/DDBJ whole genome shotgun (WGS) entry which is preliminary data.</text>
</comment>
<reference evidence="1 2" key="1">
    <citation type="submission" date="2019-05" db="EMBL/GenBank/DDBJ databases">
        <title>Emergence of the Ug99 lineage of the wheat stem rust pathogen through somatic hybridization.</title>
        <authorList>
            <person name="Li F."/>
            <person name="Upadhyaya N.M."/>
            <person name="Sperschneider J."/>
            <person name="Matny O."/>
            <person name="Nguyen-Phuc H."/>
            <person name="Mago R."/>
            <person name="Raley C."/>
            <person name="Miller M.E."/>
            <person name="Silverstein K.A.T."/>
            <person name="Henningsen E."/>
            <person name="Hirsch C.D."/>
            <person name="Visser B."/>
            <person name="Pretorius Z.A."/>
            <person name="Steffenson B.J."/>
            <person name="Schwessinger B."/>
            <person name="Dodds P.N."/>
            <person name="Figueroa M."/>
        </authorList>
    </citation>
    <scope>NUCLEOTIDE SEQUENCE [LARGE SCALE GENOMIC DNA]</scope>
    <source>
        <strain evidence="1 2">Ug99</strain>
    </source>
</reference>